<name>A0AA37HV65_SEGBR</name>
<accession>A0AA37HV65</accession>
<organism evidence="1 2">
    <name type="scientific">Segatella bryantii</name>
    <name type="common">Prevotella bryantii</name>
    <dbReference type="NCBI Taxonomy" id="77095"/>
    <lineage>
        <taxon>Bacteria</taxon>
        <taxon>Pseudomonadati</taxon>
        <taxon>Bacteroidota</taxon>
        <taxon>Bacteroidia</taxon>
        <taxon>Bacteroidales</taxon>
        <taxon>Prevotellaceae</taxon>
        <taxon>Segatella</taxon>
    </lineage>
</organism>
<gene>
    <name evidence="1" type="ORF">PRRU23_10650</name>
</gene>
<dbReference type="Proteomes" id="UP000887043">
    <property type="component" value="Unassembled WGS sequence"/>
</dbReference>
<dbReference type="AlphaFoldDB" id="A0AA37HV65"/>
<dbReference type="RefSeq" id="WP_223918701.1">
    <property type="nucleotide sequence ID" value="NZ_BPTR01000001.1"/>
</dbReference>
<sequence length="115" mass="13501">MKTIADSKDGKPLVGLYYKPIATSGYCGENTPGFPKTIYWNDRYVISKNFDGNSPEIIEYVIINLDSIEPNYGEMNNIHRFRDKEEYYTYLKQLKISEADMNQTDNHIAWWETLF</sequence>
<reference evidence="1" key="1">
    <citation type="submission" date="2021-08" db="EMBL/GenBank/DDBJ databases">
        <title>Prevotella lacticifex sp. nov., isolated from rumen of cow.</title>
        <authorList>
            <person name="Shinkai T."/>
            <person name="Ikeyama N."/>
            <person name="Kumagai M."/>
            <person name="Ohmori H."/>
            <person name="Sakamoto M."/>
            <person name="Ohkuma M."/>
            <person name="Mitsumori M."/>
        </authorList>
    </citation>
    <scope>NUCLEOTIDE SEQUENCE</scope>
    <source>
        <strain evidence="1">DSM 11371</strain>
    </source>
</reference>
<proteinExistence type="predicted"/>
<dbReference type="EMBL" id="BPTR01000001">
    <property type="protein sequence ID" value="GJG27365.1"/>
    <property type="molecule type" value="Genomic_DNA"/>
</dbReference>
<comment type="caution">
    <text evidence="1">The sequence shown here is derived from an EMBL/GenBank/DDBJ whole genome shotgun (WGS) entry which is preliminary data.</text>
</comment>
<protein>
    <submittedName>
        <fullName evidence="1">Uncharacterized protein</fullName>
    </submittedName>
</protein>
<evidence type="ECO:0000313" key="1">
    <source>
        <dbReference type="EMBL" id="GJG27365.1"/>
    </source>
</evidence>
<evidence type="ECO:0000313" key="2">
    <source>
        <dbReference type="Proteomes" id="UP000887043"/>
    </source>
</evidence>